<dbReference type="InterPro" id="IPR020841">
    <property type="entry name" value="PKS_Beta-ketoAc_synthase_dom"/>
</dbReference>
<keyword evidence="1" id="KW-0596">Phosphopantetheine</keyword>
<organism evidence="5 6">
    <name type="scientific">Ditylenchus dipsaci</name>
    <dbReference type="NCBI Taxonomy" id="166011"/>
    <lineage>
        <taxon>Eukaryota</taxon>
        <taxon>Metazoa</taxon>
        <taxon>Ecdysozoa</taxon>
        <taxon>Nematoda</taxon>
        <taxon>Chromadorea</taxon>
        <taxon>Rhabditida</taxon>
        <taxon>Tylenchina</taxon>
        <taxon>Tylenchomorpha</taxon>
        <taxon>Sphaerularioidea</taxon>
        <taxon>Anguinidae</taxon>
        <taxon>Anguininae</taxon>
        <taxon>Ditylenchus</taxon>
    </lineage>
</organism>
<evidence type="ECO:0000313" key="6">
    <source>
        <dbReference type="WBParaSite" id="jg23389"/>
    </source>
</evidence>
<dbReference type="InterPro" id="IPR050091">
    <property type="entry name" value="PKS_NRPS_Biosynth_Enz"/>
</dbReference>
<dbReference type="Gene3D" id="3.40.47.10">
    <property type="match status" value="1"/>
</dbReference>
<dbReference type="PROSITE" id="PS52004">
    <property type="entry name" value="KS3_2"/>
    <property type="match status" value="1"/>
</dbReference>
<dbReference type="Pfam" id="PF02801">
    <property type="entry name" value="Ketoacyl-synt_C"/>
    <property type="match status" value="1"/>
</dbReference>
<evidence type="ECO:0000259" key="4">
    <source>
        <dbReference type="PROSITE" id="PS52004"/>
    </source>
</evidence>
<keyword evidence="5" id="KW-1185">Reference proteome</keyword>
<protein>
    <submittedName>
        <fullName evidence="6">Ketosynthase family 3 (KS3) domain-containing protein</fullName>
    </submittedName>
</protein>
<evidence type="ECO:0000256" key="2">
    <source>
        <dbReference type="ARBA" id="ARBA00022553"/>
    </source>
</evidence>
<name>A0A915DTM7_9BILA</name>
<reference evidence="6" key="1">
    <citation type="submission" date="2022-11" db="UniProtKB">
        <authorList>
            <consortium name="WormBaseParasite"/>
        </authorList>
    </citation>
    <scope>IDENTIFICATION</scope>
</reference>
<dbReference type="PANTHER" id="PTHR43775">
    <property type="entry name" value="FATTY ACID SYNTHASE"/>
    <property type="match status" value="1"/>
</dbReference>
<keyword evidence="2" id="KW-0597">Phosphoprotein</keyword>
<sequence length="405" mass="43529">MVHPGSMLGPSQLSPIHIQIKGWNKSLFSQSNIHSFDSYLCKTTPSNLPPVTHMDCAFFNITPKEAVYIDPQQRWLLEASVEAIQNTGLPCLPQTQECSLDDQLSGYLTTGTNSSVLAGRLSHFLGLTGPTQTFDTGCSSFSTALIAACESLKNRKCSFALVGAVNCILNKKTTVALEKAKMLSGQHKCASFDASADGYLRGEAVVVLLLEGVKQLNGSGLEIAGWSSGHNGGTNAGLTVPCGEAQQRVMLEALEMSGGLDGVDLSRCMQVPLPWGILLRQLLWCRQELTVTKNVDRNLKKLTINASKTHFGHCEAAAGGVGLVQVLQALETGYLTAVNHFQLLNSQIRNGLKQKNVKLVVPVVSAEMEHFNKAMINSFGFSGVNTCVIVQNFGNDEDEASGEVT</sequence>
<comment type="similarity">
    <text evidence="3">Belongs to the thiolase-like superfamily. Beta-ketoacyl-ACP synthases family.</text>
</comment>
<dbReference type="InterPro" id="IPR014030">
    <property type="entry name" value="Ketoacyl_synth_N"/>
</dbReference>
<dbReference type="GO" id="GO:0006633">
    <property type="term" value="P:fatty acid biosynthetic process"/>
    <property type="evidence" value="ECO:0007669"/>
    <property type="project" value="TreeGrafter"/>
</dbReference>
<dbReference type="GO" id="GO:0004312">
    <property type="term" value="F:fatty acid synthase activity"/>
    <property type="evidence" value="ECO:0007669"/>
    <property type="project" value="TreeGrafter"/>
</dbReference>
<dbReference type="Proteomes" id="UP000887574">
    <property type="component" value="Unplaced"/>
</dbReference>
<keyword evidence="3" id="KW-0808">Transferase</keyword>
<dbReference type="InterPro" id="IPR014031">
    <property type="entry name" value="Ketoacyl_synth_C"/>
</dbReference>
<evidence type="ECO:0000256" key="1">
    <source>
        <dbReference type="ARBA" id="ARBA00022450"/>
    </source>
</evidence>
<dbReference type="Pfam" id="PF00109">
    <property type="entry name" value="ketoacyl-synt"/>
    <property type="match status" value="1"/>
</dbReference>
<proteinExistence type="inferred from homology"/>
<dbReference type="WBParaSite" id="jg23389">
    <property type="protein sequence ID" value="jg23389"/>
    <property type="gene ID" value="jg23389"/>
</dbReference>
<dbReference type="InterPro" id="IPR016039">
    <property type="entry name" value="Thiolase-like"/>
</dbReference>
<feature type="domain" description="Ketosynthase family 3 (KS3)" evidence="4">
    <location>
        <begin position="1"/>
        <end position="392"/>
    </location>
</feature>
<evidence type="ECO:0000313" key="5">
    <source>
        <dbReference type="Proteomes" id="UP000887574"/>
    </source>
</evidence>
<dbReference type="SMART" id="SM00825">
    <property type="entry name" value="PKS_KS"/>
    <property type="match status" value="1"/>
</dbReference>
<dbReference type="PANTHER" id="PTHR43775:SF37">
    <property type="entry name" value="SI:DKEY-61P9.11"/>
    <property type="match status" value="1"/>
</dbReference>
<accession>A0A915DTM7</accession>
<dbReference type="SUPFAM" id="SSF53901">
    <property type="entry name" value="Thiolase-like"/>
    <property type="match status" value="1"/>
</dbReference>
<dbReference type="CDD" id="cd00833">
    <property type="entry name" value="PKS"/>
    <property type="match status" value="1"/>
</dbReference>
<dbReference type="AlphaFoldDB" id="A0A915DTM7"/>
<evidence type="ECO:0000256" key="3">
    <source>
        <dbReference type="RuleBase" id="RU003694"/>
    </source>
</evidence>